<dbReference type="HAMAP" id="MF_03148">
    <property type="entry name" value="HAM1_NTPase"/>
    <property type="match status" value="1"/>
</dbReference>
<feature type="binding site" evidence="8">
    <location>
        <begin position="172"/>
        <end position="173"/>
    </location>
    <ligand>
        <name>ITP</name>
        <dbReference type="ChEBI" id="CHEBI:61402"/>
    </ligand>
</feature>
<evidence type="ECO:0000256" key="8">
    <source>
        <dbReference type="HAMAP-Rule" id="MF_03148"/>
    </source>
</evidence>
<comment type="function">
    <text evidence="8">Pyrophosphatase that hydrolyzes non-canonical purine nucleotides such as inosine triphosphate (ITP), deoxyinosine triphosphate (dITP) or xanthosine 5'-triphosphate (XTP) to their respective monophosphate derivatives. The enzyme does not distinguish between the deoxy- and ribose forms. Probably excludes non-canonical purines from RNA and DNA precursor pools, thus preventing their incorporation into RNA and DNA and avoiding chromosomal lesions.</text>
</comment>
<evidence type="ECO:0000256" key="3">
    <source>
        <dbReference type="ARBA" id="ARBA00022723"/>
    </source>
</evidence>
<dbReference type="InterPro" id="IPR027502">
    <property type="entry name" value="ITPase"/>
</dbReference>
<feature type="binding site" evidence="8">
    <location>
        <position position="167"/>
    </location>
    <ligand>
        <name>ITP</name>
        <dbReference type="ChEBI" id="CHEBI:61402"/>
    </ligand>
</feature>
<proteinExistence type="inferred from homology"/>
<evidence type="ECO:0000313" key="10">
    <source>
        <dbReference type="Proteomes" id="UP001489902"/>
    </source>
</evidence>
<comment type="subcellular location">
    <subcellularLocation>
        <location evidence="8">Cytoplasm</location>
    </subcellularLocation>
    <subcellularLocation>
        <location evidence="8">Nucleus</location>
    </subcellularLocation>
</comment>
<evidence type="ECO:0000256" key="5">
    <source>
        <dbReference type="ARBA" id="ARBA00022801"/>
    </source>
</evidence>
<keyword evidence="4 8" id="KW-0547">Nucleotide-binding</keyword>
<name>A0ABZ2WYY3_9HYPO</name>
<comment type="caution">
    <text evidence="8">Lacks conserved residue(s) required for the propagation of feature annotation.</text>
</comment>
<feature type="binding site" evidence="8">
    <location>
        <position position="50"/>
    </location>
    <ligand>
        <name>ITP</name>
        <dbReference type="ChEBI" id="CHEBI:61402"/>
    </ligand>
</feature>
<dbReference type="PANTHER" id="PTHR11067">
    <property type="entry name" value="INOSINE TRIPHOSPHATE PYROPHOSPHATASE/HAM1 PROTEIN"/>
    <property type="match status" value="1"/>
</dbReference>
<keyword evidence="8" id="KW-0539">Nucleus</keyword>
<evidence type="ECO:0000313" key="9">
    <source>
        <dbReference type="EMBL" id="WZH45167.1"/>
    </source>
</evidence>
<evidence type="ECO:0000256" key="1">
    <source>
        <dbReference type="ARBA" id="ARBA00008023"/>
    </source>
</evidence>
<comment type="cofactor">
    <cofactor evidence="8">
        <name>Mg(2+)</name>
        <dbReference type="ChEBI" id="CHEBI:18420"/>
    </cofactor>
    <cofactor evidence="8">
        <name>Mn(2+)</name>
        <dbReference type="ChEBI" id="CHEBI:29035"/>
    </cofactor>
    <text evidence="8">Binds 1 divalent metal cation per subunit; can use either Mg(2+) or Mn(2+).</text>
</comment>
<keyword evidence="3 8" id="KW-0479">Metal-binding</keyword>
<comment type="subunit">
    <text evidence="8">Homodimer.</text>
</comment>
<keyword evidence="5 8" id="KW-0378">Hydrolase</keyword>
<organism evidence="9 10">
    <name type="scientific">Fusarium acuminatum</name>
    <dbReference type="NCBI Taxonomy" id="5515"/>
    <lineage>
        <taxon>Eukaryota</taxon>
        <taxon>Fungi</taxon>
        <taxon>Dikarya</taxon>
        <taxon>Ascomycota</taxon>
        <taxon>Pezizomycotina</taxon>
        <taxon>Sordariomycetes</taxon>
        <taxon>Hypocreomycetidae</taxon>
        <taxon>Hypocreales</taxon>
        <taxon>Nectriaceae</taxon>
        <taxon>Fusarium</taxon>
        <taxon>Fusarium tricinctum species complex</taxon>
    </lineage>
</organism>
<protein>
    <recommendedName>
        <fullName evidence="8">Inosine triphosphate pyrophosphatase</fullName>
        <shortName evidence="8">ITPase</shortName>
        <shortName evidence="8">Inosine triphosphatase</shortName>
        <ecNumber evidence="8">3.6.1.66</ecNumber>
    </recommendedName>
    <alternativeName>
        <fullName evidence="8">Non-canonical purine NTP pyrophosphatase</fullName>
    </alternativeName>
    <alternativeName>
        <fullName evidence="8">Non-standard purine NTP pyrophosphatase</fullName>
    </alternativeName>
    <alternativeName>
        <fullName evidence="8">Nucleoside-triphosphate diphosphatase</fullName>
    </alternativeName>
    <alternativeName>
        <fullName evidence="8">Nucleoside-triphosphate pyrophosphatase</fullName>
        <shortName evidence="8">NTPase</shortName>
    </alternativeName>
    <alternativeName>
        <fullName evidence="8">XTP/dITP diphosphatase</fullName>
    </alternativeName>
</protein>
<dbReference type="Gene3D" id="3.90.950.10">
    <property type="match status" value="1"/>
</dbReference>
<feature type="binding site" evidence="8">
    <location>
        <position position="38"/>
    </location>
    <ligand>
        <name>Mg(2+)</name>
        <dbReference type="ChEBI" id="CHEBI:18420"/>
    </ligand>
</feature>
<accession>A0ABZ2WYY3</accession>
<dbReference type="SUPFAM" id="SSF52972">
    <property type="entry name" value="ITPase-like"/>
    <property type="match status" value="1"/>
</dbReference>
<keyword evidence="10" id="KW-1185">Reference proteome</keyword>
<gene>
    <name evidence="9" type="ORF">QYS62_006209</name>
</gene>
<dbReference type="Proteomes" id="UP001489902">
    <property type="component" value="Chromosome 3"/>
</dbReference>
<reference evidence="9 10" key="1">
    <citation type="submission" date="2024-04" db="EMBL/GenBank/DDBJ databases">
        <title>Complete genome sequence of Fusarium acuminatum.</title>
        <authorList>
            <person name="Lan B."/>
        </authorList>
    </citation>
    <scope>NUCLEOTIDE SEQUENCE [LARGE SCALE GENOMIC DNA]</scope>
    <source>
        <strain evidence="9">1A</strain>
    </source>
</reference>
<feature type="binding site" evidence="8">
    <location>
        <position position="66"/>
    </location>
    <ligand>
        <name>Mg(2+)</name>
        <dbReference type="ChEBI" id="CHEBI:18420"/>
    </ligand>
</feature>
<keyword evidence="6 8" id="KW-0460">Magnesium</keyword>
<dbReference type="Pfam" id="PF01725">
    <property type="entry name" value="Ham1p_like"/>
    <property type="match status" value="1"/>
</dbReference>
<keyword evidence="2 8" id="KW-0963">Cytoplasm</keyword>
<evidence type="ECO:0000256" key="6">
    <source>
        <dbReference type="ARBA" id="ARBA00022842"/>
    </source>
</evidence>
<comment type="catalytic activity">
    <reaction evidence="8">
        <text>XTP + H2O = XMP + diphosphate + H(+)</text>
        <dbReference type="Rhea" id="RHEA:28610"/>
        <dbReference type="ChEBI" id="CHEBI:15377"/>
        <dbReference type="ChEBI" id="CHEBI:15378"/>
        <dbReference type="ChEBI" id="CHEBI:33019"/>
        <dbReference type="ChEBI" id="CHEBI:57464"/>
        <dbReference type="ChEBI" id="CHEBI:61314"/>
        <dbReference type="EC" id="3.6.1.66"/>
    </reaction>
</comment>
<comment type="catalytic activity">
    <reaction evidence="8">
        <text>ITP + H2O = IMP + diphosphate + H(+)</text>
        <dbReference type="Rhea" id="RHEA:29399"/>
        <dbReference type="ChEBI" id="CHEBI:15377"/>
        <dbReference type="ChEBI" id="CHEBI:15378"/>
        <dbReference type="ChEBI" id="CHEBI:33019"/>
        <dbReference type="ChEBI" id="CHEBI:58053"/>
        <dbReference type="ChEBI" id="CHEBI:61402"/>
        <dbReference type="EC" id="3.6.1.66"/>
    </reaction>
</comment>
<comment type="catalytic activity">
    <reaction evidence="8">
        <text>dITP + H2O = dIMP + diphosphate + H(+)</text>
        <dbReference type="Rhea" id="RHEA:28342"/>
        <dbReference type="ChEBI" id="CHEBI:15377"/>
        <dbReference type="ChEBI" id="CHEBI:15378"/>
        <dbReference type="ChEBI" id="CHEBI:33019"/>
        <dbReference type="ChEBI" id="CHEBI:61194"/>
        <dbReference type="ChEBI" id="CHEBI:61382"/>
        <dbReference type="EC" id="3.6.1.66"/>
    </reaction>
</comment>
<keyword evidence="7 8" id="KW-0546">Nucleotide metabolism</keyword>
<evidence type="ECO:0000256" key="2">
    <source>
        <dbReference type="ARBA" id="ARBA00022490"/>
    </source>
</evidence>
<dbReference type="CDD" id="cd00515">
    <property type="entry name" value="HAM1"/>
    <property type="match status" value="1"/>
</dbReference>
<sequence length="188" mass="20665">MAAHKVNFITGNAGKLREVKAILEPEIEVLSQPVDLEEVQGTLEEVTVSKCRRAADLVKGPVLVEDTALCYNALSGLPGAYIKWFMTSIGHQGLNNLLAAYTDKSAEAVCTFGYCAGPGEEVILFQGRCPDGMPSLSTRAKRMSKSLLSTLFLADTRRFAEMDKAEKNKISHRSRALAKLQAWFKEQK</sequence>
<dbReference type="PANTHER" id="PTHR11067:SF9">
    <property type="entry name" value="INOSINE TRIPHOSPHATE PYROPHOSPHATASE"/>
    <property type="match status" value="1"/>
</dbReference>
<keyword evidence="8" id="KW-0464">Manganese</keyword>
<dbReference type="EMBL" id="CP151262">
    <property type="protein sequence ID" value="WZH45167.1"/>
    <property type="molecule type" value="Genomic_DNA"/>
</dbReference>
<feature type="binding site" evidence="8">
    <location>
        <begin position="10"/>
        <end position="15"/>
    </location>
    <ligand>
        <name>ITP</name>
        <dbReference type="ChEBI" id="CHEBI:61402"/>
    </ligand>
</feature>
<dbReference type="InterPro" id="IPR029001">
    <property type="entry name" value="ITPase-like_fam"/>
</dbReference>
<evidence type="ECO:0000256" key="7">
    <source>
        <dbReference type="ARBA" id="ARBA00023080"/>
    </source>
</evidence>
<dbReference type="InterPro" id="IPR002637">
    <property type="entry name" value="RdgB/HAM1"/>
</dbReference>
<comment type="similarity">
    <text evidence="1 8">Belongs to the HAM1 NTPase family.</text>
</comment>
<feature type="binding site" evidence="8">
    <location>
        <begin position="66"/>
        <end position="67"/>
    </location>
    <ligand>
        <name>ITP</name>
        <dbReference type="ChEBI" id="CHEBI:61402"/>
    </ligand>
</feature>
<evidence type="ECO:0000256" key="4">
    <source>
        <dbReference type="ARBA" id="ARBA00022741"/>
    </source>
</evidence>
<dbReference type="EC" id="3.6.1.66" evidence="8"/>